<keyword evidence="6" id="KW-0520">NAD</keyword>
<keyword evidence="8" id="KW-0456">Lyase</keyword>
<dbReference type="GO" id="GO:0004300">
    <property type="term" value="F:enoyl-CoA hydratase activity"/>
    <property type="evidence" value="ECO:0007669"/>
    <property type="project" value="TreeGrafter"/>
</dbReference>
<dbReference type="EMBL" id="PRDK01000001">
    <property type="protein sequence ID" value="MBE8712615.1"/>
    <property type="molecule type" value="Genomic_DNA"/>
</dbReference>
<dbReference type="Gene3D" id="1.10.1040.50">
    <property type="match status" value="1"/>
</dbReference>
<dbReference type="Gene3D" id="3.90.226.10">
    <property type="entry name" value="2-enoyl-CoA Hydratase, Chain A, domain 1"/>
    <property type="match status" value="1"/>
</dbReference>
<dbReference type="InterPro" id="IPR006108">
    <property type="entry name" value="3HC_DH_C"/>
</dbReference>
<dbReference type="Gene3D" id="3.40.50.720">
    <property type="entry name" value="NAD(P)-binding Rossmann-like Domain"/>
    <property type="match status" value="1"/>
</dbReference>
<evidence type="ECO:0000256" key="7">
    <source>
        <dbReference type="ARBA" id="ARBA00023098"/>
    </source>
</evidence>
<dbReference type="PANTHER" id="PTHR43612">
    <property type="entry name" value="TRIFUNCTIONAL ENZYME SUBUNIT ALPHA"/>
    <property type="match status" value="1"/>
</dbReference>
<dbReference type="InterPro" id="IPR050136">
    <property type="entry name" value="FA_oxidation_alpha_subunit"/>
</dbReference>
<dbReference type="Proteomes" id="UP000616201">
    <property type="component" value="Unassembled WGS sequence"/>
</dbReference>
<dbReference type="Pfam" id="PF00378">
    <property type="entry name" value="ECH_1"/>
    <property type="match status" value="1"/>
</dbReference>
<dbReference type="SUPFAM" id="SSF52096">
    <property type="entry name" value="ClpP/crotonase"/>
    <property type="match status" value="1"/>
</dbReference>
<keyword evidence="4" id="KW-0442">Lipid degradation</keyword>
<dbReference type="SUPFAM" id="SSF48179">
    <property type="entry name" value="6-phosphogluconate dehydrogenase C-terminal domain-like"/>
    <property type="match status" value="2"/>
</dbReference>
<feature type="domain" description="3-hydroxyacyl-CoA dehydrogenase C-terminal" evidence="11">
    <location>
        <begin position="488"/>
        <end position="580"/>
    </location>
</feature>
<name>A0A928USX5_9SPHI</name>
<dbReference type="InterPro" id="IPR008927">
    <property type="entry name" value="6-PGluconate_DH-like_C_sf"/>
</dbReference>
<evidence type="ECO:0000256" key="9">
    <source>
        <dbReference type="ARBA" id="ARBA00023268"/>
    </source>
</evidence>
<dbReference type="InterPro" id="IPR036291">
    <property type="entry name" value="NAD(P)-bd_dom_sf"/>
</dbReference>
<comment type="catalytic activity">
    <reaction evidence="10">
        <text>a (3S)-3-hydroxyacyl-CoA + NAD(+) = a 3-oxoacyl-CoA + NADH + H(+)</text>
        <dbReference type="Rhea" id="RHEA:22432"/>
        <dbReference type="ChEBI" id="CHEBI:15378"/>
        <dbReference type="ChEBI" id="CHEBI:57318"/>
        <dbReference type="ChEBI" id="CHEBI:57540"/>
        <dbReference type="ChEBI" id="CHEBI:57945"/>
        <dbReference type="ChEBI" id="CHEBI:90726"/>
        <dbReference type="EC" id="1.1.1.35"/>
    </reaction>
</comment>
<comment type="pathway">
    <text evidence="1">Lipid metabolism; fatty acid beta-oxidation.</text>
</comment>
<evidence type="ECO:0000256" key="4">
    <source>
        <dbReference type="ARBA" id="ARBA00022963"/>
    </source>
</evidence>
<keyword evidence="5" id="KW-0560">Oxidoreductase</keyword>
<keyword evidence="3" id="KW-0276">Fatty acid metabolism</keyword>
<evidence type="ECO:0000256" key="5">
    <source>
        <dbReference type="ARBA" id="ARBA00023002"/>
    </source>
</evidence>
<evidence type="ECO:0000256" key="10">
    <source>
        <dbReference type="ARBA" id="ARBA00049556"/>
    </source>
</evidence>
<dbReference type="GO" id="GO:0016509">
    <property type="term" value="F:long-chain (3S)-3-hydroxyacyl-CoA dehydrogenase (NAD+) activity"/>
    <property type="evidence" value="ECO:0007669"/>
    <property type="project" value="TreeGrafter"/>
</dbReference>
<gene>
    <name evidence="13" type="ORF">C4F49_02820</name>
</gene>
<dbReference type="Pfam" id="PF00725">
    <property type="entry name" value="3HCDH"/>
    <property type="match status" value="1"/>
</dbReference>
<dbReference type="InterPro" id="IPR029045">
    <property type="entry name" value="ClpP/crotonase-like_dom_sf"/>
</dbReference>
<dbReference type="FunFam" id="3.40.50.720:FF:000009">
    <property type="entry name" value="Fatty oxidation complex, alpha subunit"/>
    <property type="match status" value="1"/>
</dbReference>
<dbReference type="PANTHER" id="PTHR43612:SF3">
    <property type="entry name" value="TRIFUNCTIONAL ENZYME SUBUNIT ALPHA, MITOCHONDRIAL"/>
    <property type="match status" value="1"/>
</dbReference>
<evidence type="ECO:0000313" key="13">
    <source>
        <dbReference type="EMBL" id="MBE8712615.1"/>
    </source>
</evidence>
<dbReference type="InterPro" id="IPR006176">
    <property type="entry name" value="3-OHacyl-CoA_DH_NAD-bd"/>
</dbReference>
<evidence type="ECO:0000256" key="1">
    <source>
        <dbReference type="ARBA" id="ARBA00005005"/>
    </source>
</evidence>
<evidence type="ECO:0000256" key="8">
    <source>
        <dbReference type="ARBA" id="ARBA00023239"/>
    </source>
</evidence>
<organism evidence="13 14">
    <name type="scientific">Sphingobacterium hungaricum</name>
    <dbReference type="NCBI Taxonomy" id="2082723"/>
    <lineage>
        <taxon>Bacteria</taxon>
        <taxon>Pseudomonadati</taxon>
        <taxon>Bacteroidota</taxon>
        <taxon>Sphingobacteriia</taxon>
        <taxon>Sphingobacteriales</taxon>
        <taxon>Sphingobacteriaceae</taxon>
        <taxon>Sphingobacterium</taxon>
    </lineage>
</organism>
<dbReference type="GO" id="GO:0070403">
    <property type="term" value="F:NAD+ binding"/>
    <property type="evidence" value="ECO:0007669"/>
    <property type="project" value="InterPro"/>
</dbReference>
<dbReference type="InterPro" id="IPR001753">
    <property type="entry name" value="Enoyl-CoA_hydra/iso"/>
</dbReference>
<feature type="domain" description="3-hydroxyacyl-CoA dehydrogenase NAD binding" evidence="12">
    <location>
        <begin position="307"/>
        <end position="484"/>
    </location>
</feature>
<comment type="caution">
    <text evidence="13">The sequence shown here is derived from an EMBL/GenBank/DDBJ whole genome shotgun (WGS) entry which is preliminary data.</text>
</comment>
<dbReference type="CDD" id="cd06558">
    <property type="entry name" value="crotonase-like"/>
    <property type="match status" value="1"/>
</dbReference>
<dbReference type="Pfam" id="PF02737">
    <property type="entry name" value="3HCDH_N"/>
    <property type="match status" value="1"/>
</dbReference>
<evidence type="ECO:0000259" key="12">
    <source>
        <dbReference type="Pfam" id="PF02737"/>
    </source>
</evidence>
<evidence type="ECO:0000256" key="2">
    <source>
        <dbReference type="ARBA" id="ARBA00007005"/>
    </source>
</evidence>
<keyword evidence="9" id="KW-0511">Multifunctional enzyme</keyword>
<proteinExistence type="inferred from homology"/>
<dbReference type="GO" id="GO:0006635">
    <property type="term" value="P:fatty acid beta-oxidation"/>
    <property type="evidence" value="ECO:0007669"/>
    <property type="project" value="UniProtKB-ARBA"/>
</dbReference>
<dbReference type="SUPFAM" id="SSF51735">
    <property type="entry name" value="NAD(P)-binding Rossmann-fold domains"/>
    <property type="match status" value="1"/>
</dbReference>
<evidence type="ECO:0000313" key="14">
    <source>
        <dbReference type="Proteomes" id="UP000616201"/>
    </source>
</evidence>
<reference evidence="13" key="1">
    <citation type="submission" date="2018-02" db="EMBL/GenBank/DDBJ databases">
        <authorList>
            <person name="Vasarhelyi B.M."/>
            <person name="Deshmukh S."/>
            <person name="Balint B."/>
            <person name="Kukolya J."/>
        </authorList>
    </citation>
    <scope>NUCLEOTIDE SEQUENCE</scope>
    <source>
        <strain evidence="13">KB22</strain>
    </source>
</reference>
<comment type="similarity">
    <text evidence="2">In the central section; belongs to the 3-hydroxyacyl-CoA dehydrogenase family.</text>
</comment>
<keyword evidence="14" id="KW-1185">Reference proteome</keyword>
<sequence>MTSETNYPNFNLSINPAGIAILTLLHHKTDSSTFQFEFLEEFVLLAFETLELPEVKGIVYKIEDPNPDFLEDYINYFELSKDREEFQNRINYLHQNFYALKNRPKPIVALINSSCKGTLLSWMLWADYRIAVVNDRATLGFQEIKYGIYPGFVAIFNAMHQLSAEFVVPFLTQGNSYSQNESLSIGLLNQVVDDEETALKEAQSWIEHHPAPTKNKAIGISGKESILSAISTYQKRANPLIPGNQIAIHLLRRALELNFKYYLQEEAQQDLEVLSKPETLNIVRTHYYGIRQASIASTEIDFELKRLGILGAGMMGSGIAYEAARSGVDVVLKDVTIEQANNGKNYSEKITSKLVQQHKISEISRDTLLSHIHPTEDVNDLNESDLIIEAVFEDRDLKATVTKESLLFISKNGFFASNTTSLPIADLAVSTEHPENFIGLHFFSPVDRMALVEVIVGKQTSDETLNKALKVVRQLGKVPIVVHDGPAFFTSRIFFNYLLEAITMVLEGIPAGKIEEVAKKSGFAVGPLAVLDEISLALMLHVYDQLPDLHNSQQRAYAYLKAMLSQERNGRKAGKGFYDYLPDGKKEIWNDETISTVSELPDQEISKRLLHVMALDSFRCLDEGILTKPIDGDIGSVLGVGYASQTGGVFGHIDLVGIQNFVDDCKRFEKFGEQWNVPDSLVKLAERNFTFYNGFESNSP</sequence>
<evidence type="ECO:0000256" key="3">
    <source>
        <dbReference type="ARBA" id="ARBA00022832"/>
    </source>
</evidence>
<keyword evidence="7" id="KW-0443">Lipid metabolism</keyword>
<accession>A0A928USX5</accession>
<evidence type="ECO:0000256" key="6">
    <source>
        <dbReference type="ARBA" id="ARBA00023027"/>
    </source>
</evidence>
<evidence type="ECO:0000259" key="11">
    <source>
        <dbReference type="Pfam" id="PF00725"/>
    </source>
</evidence>
<dbReference type="AlphaFoldDB" id="A0A928USX5"/>
<protein>
    <submittedName>
        <fullName evidence="13">3-hydroxybutyryl-CoA epimerase</fullName>
    </submittedName>
</protein>